<sequence>DSRDWVPTTGQAQWKQVAIWNVISKRVTWLTMDSRWQDLERNPTPSLFDVDQLRDYK</sequence>
<accession>A0A317DVP2</accession>
<reference evidence="2" key="1">
    <citation type="submission" date="2018-05" db="EMBL/GenBank/DDBJ databases">
        <title>Zavarzinia sp. HR-AS.</title>
        <authorList>
            <person name="Lee Y."/>
            <person name="Jeon C.O."/>
        </authorList>
    </citation>
    <scope>NUCLEOTIDE SEQUENCE [LARGE SCALE GENOMIC DNA]</scope>
    <source>
        <strain evidence="2">DSM 1231</strain>
    </source>
</reference>
<protein>
    <submittedName>
        <fullName evidence="1">Outer membrane lipoprotein-sorting protein</fullName>
    </submittedName>
</protein>
<evidence type="ECO:0000313" key="2">
    <source>
        <dbReference type="Proteomes" id="UP000246077"/>
    </source>
</evidence>
<dbReference type="AlphaFoldDB" id="A0A317DVP2"/>
<comment type="caution">
    <text evidence="1">The sequence shown here is derived from an EMBL/GenBank/DDBJ whole genome shotgun (WGS) entry which is preliminary data.</text>
</comment>
<gene>
    <name evidence="1" type="ORF">DKG75_20610</name>
</gene>
<evidence type="ECO:0000313" key="1">
    <source>
        <dbReference type="EMBL" id="PWR17946.1"/>
    </source>
</evidence>
<keyword evidence="2" id="KW-1185">Reference proteome</keyword>
<proteinExistence type="predicted"/>
<organism evidence="1 2">
    <name type="scientific">Zavarzinia compransoris</name>
    <dbReference type="NCBI Taxonomy" id="1264899"/>
    <lineage>
        <taxon>Bacteria</taxon>
        <taxon>Pseudomonadati</taxon>
        <taxon>Pseudomonadota</taxon>
        <taxon>Alphaproteobacteria</taxon>
        <taxon>Rhodospirillales</taxon>
        <taxon>Zavarziniaceae</taxon>
        <taxon>Zavarzinia</taxon>
    </lineage>
</organism>
<name>A0A317DVP2_9PROT</name>
<keyword evidence="1" id="KW-0449">Lipoprotein</keyword>
<feature type="non-terminal residue" evidence="1">
    <location>
        <position position="1"/>
    </location>
</feature>
<dbReference type="EMBL" id="QGLF01000007">
    <property type="protein sequence ID" value="PWR17946.1"/>
    <property type="molecule type" value="Genomic_DNA"/>
</dbReference>
<dbReference type="Proteomes" id="UP000246077">
    <property type="component" value="Unassembled WGS sequence"/>
</dbReference>